<comment type="caution">
    <text evidence="1">The sequence shown here is derived from an EMBL/GenBank/DDBJ whole genome shotgun (WGS) entry which is preliminary data.</text>
</comment>
<evidence type="ECO:0000313" key="1">
    <source>
        <dbReference type="EMBL" id="MFD1739782.1"/>
    </source>
</evidence>
<keyword evidence="2" id="KW-1185">Reference proteome</keyword>
<accession>A0ABW4LZA5</accession>
<sequence>MFFHQQELMIVKVKQEEVEKHAKNAWKFFNHQGNHQPHNLKSPKRKQEYCTCLCES</sequence>
<protein>
    <submittedName>
        <fullName evidence="1">Uncharacterized protein</fullName>
    </submittedName>
</protein>
<dbReference type="RefSeq" id="WP_377931037.1">
    <property type="nucleotide sequence ID" value="NZ_JBHUEM010000060.1"/>
</dbReference>
<gene>
    <name evidence="1" type="ORF">ACFSCX_25280</name>
</gene>
<dbReference type="EMBL" id="JBHUEM010000060">
    <property type="protein sequence ID" value="MFD1739782.1"/>
    <property type="molecule type" value="Genomic_DNA"/>
</dbReference>
<evidence type="ECO:0000313" key="2">
    <source>
        <dbReference type="Proteomes" id="UP001597214"/>
    </source>
</evidence>
<name>A0ABW4LZA5_9BACI</name>
<dbReference type="Proteomes" id="UP001597214">
    <property type="component" value="Unassembled WGS sequence"/>
</dbReference>
<organism evidence="1 2">
    <name type="scientific">Bacillus salitolerans</name>
    <dbReference type="NCBI Taxonomy" id="1437434"/>
    <lineage>
        <taxon>Bacteria</taxon>
        <taxon>Bacillati</taxon>
        <taxon>Bacillota</taxon>
        <taxon>Bacilli</taxon>
        <taxon>Bacillales</taxon>
        <taxon>Bacillaceae</taxon>
        <taxon>Bacillus</taxon>
    </lineage>
</organism>
<proteinExistence type="predicted"/>
<reference evidence="2" key="1">
    <citation type="journal article" date="2019" name="Int. J. Syst. Evol. Microbiol.">
        <title>The Global Catalogue of Microorganisms (GCM) 10K type strain sequencing project: providing services to taxonomists for standard genome sequencing and annotation.</title>
        <authorList>
            <consortium name="The Broad Institute Genomics Platform"/>
            <consortium name="The Broad Institute Genome Sequencing Center for Infectious Disease"/>
            <person name="Wu L."/>
            <person name="Ma J."/>
        </authorList>
    </citation>
    <scope>NUCLEOTIDE SEQUENCE [LARGE SCALE GENOMIC DNA]</scope>
    <source>
        <strain evidence="2">CCUG 49339</strain>
    </source>
</reference>